<dbReference type="EMBL" id="JOTN01000007">
    <property type="protein sequence ID" value="KEK19402.1"/>
    <property type="molecule type" value="Genomic_DNA"/>
</dbReference>
<protein>
    <submittedName>
        <fullName evidence="1">Uncharacterized protein</fullName>
    </submittedName>
</protein>
<dbReference type="AlphaFoldDB" id="A0A073JYX6"/>
<sequence>MIMIFQFLLSGNTILIYRKLRNNEVNWMEQLHPAVEFVGIWENSKGWLVKYSCKSGGTHRLAGNEKAYCKACQVIAEHLQTKEEALKIAKEAADKRNLKVKELTWMFINPF</sequence>
<dbReference type="Proteomes" id="UP000027822">
    <property type="component" value="Unassembled WGS sequence"/>
</dbReference>
<evidence type="ECO:0000313" key="1">
    <source>
        <dbReference type="EMBL" id="KEK19402.1"/>
    </source>
</evidence>
<proteinExistence type="predicted"/>
<evidence type="ECO:0000313" key="2">
    <source>
        <dbReference type="Proteomes" id="UP000027822"/>
    </source>
</evidence>
<accession>A0A073JYX6</accession>
<reference evidence="1 2" key="1">
    <citation type="submission" date="2014-06" db="EMBL/GenBank/DDBJ databases">
        <title>Draft genome sequence of Bacillus manliponensis JCM 15802 (MCCC 1A00708).</title>
        <authorList>
            <person name="Lai Q."/>
            <person name="Liu Y."/>
            <person name="Shao Z."/>
        </authorList>
    </citation>
    <scope>NUCLEOTIDE SEQUENCE [LARGE SCALE GENOMIC DNA]</scope>
    <source>
        <strain evidence="1 2">JCM 15802</strain>
    </source>
</reference>
<comment type="caution">
    <text evidence="1">The sequence shown here is derived from an EMBL/GenBank/DDBJ whole genome shotgun (WGS) entry which is preliminary data.</text>
</comment>
<name>A0A073JYX6_9BACI</name>
<organism evidence="1 2">
    <name type="scientific">Bacillus manliponensis</name>
    <dbReference type="NCBI Taxonomy" id="574376"/>
    <lineage>
        <taxon>Bacteria</taxon>
        <taxon>Bacillati</taxon>
        <taxon>Bacillota</taxon>
        <taxon>Bacilli</taxon>
        <taxon>Bacillales</taxon>
        <taxon>Bacillaceae</taxon>
        <taxon>Bacillus</taxon>
        <taxon>Bacillus cereus group</taxon>
    </lineage>
</organism>
<gene>
    <name evidence="1" type="ORF">BAMA_21650</name>
</gene>
<keyword evidence="2" id="KW-1185">Reference proteome</keyword>